<protein>
    <recommendedName>
        <fullName evidence="3">Integrase, catalytic region, zinc finger, CCHC-type, peptidase aspartic, catalytic</fullName>
    </recommendedName>
</protein>
<gene>
    <name evidence="1" type="ORF">Tco_0801374</name>
</gene>
<name>A0ABQ4ZY34_9ASTR</name>
<reference evidence="1" key="1">
    <citation type="journal article" date="2022" name="Int. J. Mol. Sci.">
        <title>Draft Genome of Tanacetum Coccineum: Genomic Comparison of Closely Related Tanacetum-Family Plants.</title>
        <authorList>
            <person name="Yamashiro T."/>
            <person name="Shiraishi A."/>
            <person name="Nakayama K."/>
            <person name="Satake H."/>
        </authorList>
    </citation>
    <scope>NUCLEOTIDE SEQUENCE</scope>
</reference>
<proteinExistence type="predicted"/>
<dbReference type="Proteomes" id="UP001151760">
    <property type="component" value="Unassembled WGS sequence"/>
</dbReference>
<reference evidence="1" key="2">
    <citation type="submission" date="2022-01" db="EMBL/GenBank/DDBJ databases">
        <authorList>
            <person name="Yamashiro T."/>
            <person name="Shiraishi A."/>
            <person name="Satake H."/>
            <person name="Nakayama K."/>
        </authorList>
    </citation>
    <scope>NUCLEOTIDE SEQUENCE</scope>
</reference>
<accession>A0ABQ4ZY34</accession>
<organism evidence="1 2">
    <name type="scientific">Tanacetum coccineum</name>
    <dbReference type="NCBI Taxonomy" id="301880"/>
    <lineage>
        <taxon>Eukaryota</taxon>
        <taxon>Viridiplantae</taxon>
        <taxon>Streptophyta</taxon>
        <taxon>Embryophyta</taxon>
        <taxon>Tracheophyta</taxon>
        <taxon>Spermatophyta</taxon>
        <taxon>Magnoliopsida</taxon>
        <taxon>eudicotyledons</taxon>
        <taxon>Gunneridae</taxon>
        <taxon>Pentapetalae</taxon>
        <taxon>asterids</taxon>
        <taxon>campanulids</taxon>
        <taxon>Asterales</taxon>
        <taxon>Asteraceae</taxon>
        <taxon>Asteroideae</taxon>
        <taxon>Anthemideae</taxon>
        <taxon>Anthemidinae</taxon>
        <taxon>Tanacetum</taxon>
    </lineage>
</organism>
<evidence type="ECO:0008006" key="3">
    <source>
        <dbReference type="Google" id="ProtNLM"/>
    </source>
</evidence>
<keyword evidence="2" id="KW-1185">Reference proteome</keyword>
<evidence type="ECO:0000313" key="1">
    <source>
        <dbReference type="EMBL" id="GJS94406.1"/>
    </source>
</evidence>
<evidence type="ECO:0000313" key="2">
    <source>
        <dbReference type="Proteomes" id="UP001151760"/>
    </source>
</evidence>
<sequence length="391" mass="45281">MTTLAEHIIVAGAKNHPPMLEKSMYDSWASRIRLSIKGKKHGRMMLDSIDNGLLVYPTVKKNGQTQPKKYSKLTESQQLQDDCDVQETNIILHGLPLKVYALVNHQETAKDIWDRVKLLMKGTALSYQEHECRLYNFFDKFASIQGETFKFVTDVKLAKSLYTTGSDQLYAYLYQHERHANEERIMRERYPNPLALCTQPKWLRNVAWFKEKLMLVEAQEADLDAYDSDCDDLSLAKAVLMANLSSCDSDVLFEESQDVVIQDTNLSAPNDLLVLSLVEQMTDHIAHLDKENQTNKMVNESLTAELKRYKERVAIFEQRKNVNLNKREKLINSQMDDLIWNRNAKLAAFQQEINTVIPKIHKLTRMIRRSGRIKQIESHIISERKGKMCVF</sequence>
<dbReference type="EMBL" id="BQNB010011729">
    <property type="protein sequence ID" value="GJS94406.1"/>
    <property type="molecule type" value="Genomic_DNA"/>
</dbReference>
<comment type="caution">
    <text evidence="1">The sequence shown here is derived from an EMBL/GenBank/DDBJ whole genome shotgun (WGS) entry which is preliminary data.</text>
</comment>